<sequence length="335" mass="38056">MNHCSYLGIDVSKRKLDLALLNDINSRKRKTKVFDNNAKGFELLLDWLNKNVDKDLSELRIIIESTGVYHRSLAYFLADHGLFVSLINPADSHKFIASGNLHKTDQCDAIALAEFGVALNLRDKLVQWQPKPIEIRQLNALITRLDALKTDLQREQNRYEKAEVGDYPKDILQSIINTQTFLKQEIVRLEKKIDDHIDRHPKLKKDCELLKTIPGVGEAVSLRMMSLYHSHKFHCASQMAAFLGLVPRLKESGNYKGKAMLSKRGNSKIRALLYLPAVVAKAHNPDIKHCYERLLAKGKAKMQAIGAAMRRLVHICFGVLKHQSKYQARNAVICA</sequence>
<dbReference type="InterPro" id="IPR047650">
    <property type="entry name" value="Transpos_IS110"/>
</dbReference>
<protein>
    <submittedName>
        <fullName evidence="4">IS110 family transposase</fullName>
    </submittedName>
    <submittedName>
        <fullName evidence="5">Transposase IS116/IS110/IS902 family</fullName>
    </submittedName>
</protein>
<keyword evidence="1" id="KW-0175">Coiled coil</keyword>
<organism evidence="4 9">
    <name type="scientific">Moraxella caviae</name>
    <dbReference type="NCBI Taxonomy" id="34060"/>
    <lineage>
        <taxon>Bacteria</taxon>
        <taxon>Pseudomonadati</taxon>
        <taxon>Pseudomonadota</taxon>
        <taxon>Gammaproteobacteria</taxon>
        <taxon>Moraxellales</taxon>
        <taxon>Moraxellaceae</taxon>
        <taxon>Moraxella</taxon>
    </lineage>
</organism>
<gene>
    <name evidence="4" type="ORF">B0181_07545</name>
    <name evidence="5" type="ORF">NCTC10293_00979</name>
    <name evidence="6" type="ORF">NCTC10293_01711</name>
    <name evidence="7" type="ORF">NCTC10293_01786</name>
    <name evidence="8" type="ORF">NCTC10293_02345</name>
</gene>
<dbReference type="RefSeq" id="WP_078276903.1">
    <property type="nucleotide sequence ID" value="NZ_CAACXO010000082.1"/>
</dbReference>
<reference evidence="5 10" key="2">
    <citation type="submission" date="2018-06" db="EMBL/GenBank/DDBJ databases">
        <authorList>
            <consortium name="Pathogen Informatics"/>
            <person name="Doyle S."/>
        </authorList>
    </citation>
    <scope>NUCLEOTIDE SEQUENCE [LARGE SCALE GENOMIC DNA]</scope>
    <source>
        <strain evidence="5 10">NCTC10293</strain>
    </source>
</reference>
<feature type="coiled-coil region" evidence="1">
    <location>
        <begin position="135"/>
        <end position="199"/>
    </location>
</feature>
<evidence type="ECO:0000313" key="7">
    <source>
        <dbReference type="EMBL" id="STZ14196.1"/>
    </source>
</evidence>
<dbReference type="GO" id="GO:0003677">
    <property type="term" value="F:DNA binding"/>
    <property type="evidence" value="ECO:0007669"/>
    <property type="project" value="InterPro"/>
</dbReference>
<dbReference type="PANTHER" id="PTHR33055">
    <property type="entry name" value="TRANSPOSASE FOR INSERTION SEQUENCE ELEMENT IS1111A"/>
    <property type="match status" value="1"/>
</dbReference>
<dbReference type="EMBL" id="UGQE01000004">
    <property type="protein sequence ID" value="STZ14196.1"/>
    <property type="molecule type" value="Genomic_DNA"/>
</dbReference>
<evidence type="ECO:0000313" key="5">
    <source>
        <dbReference type="EMBL" id="STZ10629.1"/>
    </source>
</evidence>
<evidence type="ECO:0000313" key="9">
    <source>
        <dbReference type="Proteomes" id="UP000190435"/>
    </source>
</evidence>
<name>A0A1S9ZZM3_9GAMM</name>
<dbReference type="GO" id="GO:0004803">
    <property type="term" value="F:transposase activity"/>
    <property type="evidence" value="ECO:0007669"/>
    <property type="project" value="InterPro"/>
</dbReference>
<dbReference type="OrthoDB" id="9795150at2"/>
<evidence type="ECO:0000313" key="8">
    <source>
        <dbReference type="EMBL" id="STZ14748.1"/>
    </source>
</evidence>
<feature type="domain" description="Transposase IS110-like N-terminal" evidence="2">
    <location>
        <begin position="7"/>
        <end position="161"/>
    </location>
</feature>
<dbReference type="Proteomes" id="UP000255279">
    <property type="component" value="Unassembled WGS sequence"/>
</dbReference>
<dbReference type="Proteomes" id="UP000190435">
    <property type="component" value="Unassembled WGS sequence"/>
</dbReference>
<dbReference type="Pfam" id="PF01548">
    <property type="entry name" value="DEDD_Tnp_IS110"/>
    <property type="match status" value="1"/>
</dbReference>
<evidence type="ECO:0000259" key="3">
    <source>
        <dbReference type="Pfam" id="PF02371"/>
    </source>
</evidence>
<dbReference type="PANTHER" id="PTHR33055:SF3">
    <property type="entry name" value="PUTATIVE TRANSPOSASE FOR IS117-RELATED"/>
    <property type="match status" value="1"/>
</dbReference>
<dbReference type="EMBL" id="UGQE01000001">
    <property type="protein sequence ID" value="STZ10629.1"/>
    <property type="molecule type" value="Genomic_DNA"/>
</dbReference>
<evidence type="ECO:0000313" key="4">
    <source>
        <dbReference type="EMBL" id="OOR88972.1"/>
    </source>
</evidence>
<dbReference type="InterPro" id="IPR003346">
    <property type="entry name" value="Transposase_20"/>
</dbReference>
<dbReference type="AlphaFoldDB" id="A0A1S9ZZM3"/>
<evidence type="ECO:0000313" key="6">
    <source>
        <dbReference type="EMBL" id="STZ14121.1"/>
    </source>
</evidence>
<dbReference type="NCBIfam" id="NF033542">
    <property type="entry name" value="transpos_IS110"/>
    <property type="match status" value="1"/>
</dbReference>
<keyword evidence="9" id="KW-1185">Reference proteome</keyword>
<dbReference type="EMBL" id="UGQE01000004">
    <property type="protein sequence ID" value="STZ14121.1"/>
    <property type="molecule type" value="Genomic_DNA"/>
</dbReference>
<feature type="domain" description="Transposase IS116/IS110/IS902 C-terminal" evidence="3">
    <location>
        <begin position="207"/>
        <end position="291"/>
    </location>
</feature>
<evidence type="ECO:0000313" key="10">
    <source>
        <dbReference type="Proteomes" id="UP000255279"/>
    </source>
</evidence>
<dbReference type="Pfam" id="PF02371">
    <property type="entry name" value="Transposase_20"/>
    <property type="match status" value="1"/>
</dbReference>
<evidence type="ECO:0000256" key="1">
    <source>
        <dbReference type="SAM" id="Coils"/>
    </source>
</evidence>
<dbReference type="EMBL" id="UGQE01000004">
    <property type="protein sequence ID" value="STZ14748.1"/>
    <property type="molecule type" value="Genomic_DNA"/>
</dbReference>
<reference evidence="4 9" key="1">
    <citation type="submission" date="2017-02" db="EMBL/GenBank/DDBJ databases">
        <title>Draft genome sequence of Moraxella caviae CCUG 355 type strain.</title>
        <authorList>
            <person name="Engstrom-Jakobsson H."/>
            <person name="Salva-Serra F."/>
            <person name="Thorell K."/>
            <person name="Gonzales-Siles L."/>
            <person name="Karlsson R."/>
            <person name="Boulund F."/>
            <person name="Engstrand L."/>
            <person name="Moore E."/>
        </authorList>
    </citation>
    <scope>NUCLEOTIDE SEQUENCE [LARGE SCALE GENOMIC DNA]</scope>
    <source>
        <strain evidence="4 9">CCUG 355</strain>
    </source>
</reference>
<dbReference type="GO" id="GO:0006313">
    <property type="term" value="P:DNA transposition"/>
    <property type="evidence" value="ECO:0007669"/>
    <property type="project" value="InterPro"/>
</dbReference>
<evidence type="ECO:0000259" key="2">
    <source>
        <dbReference type="Pfam" id="PF01548"/>
    </source>
</evidence>
<dbReference type="InterPro" id="IPR002525">
    <property type="entry name" value="Transp_IS110-like_N"/>
</dbReference>
<dbReference type="EMBL" id="MUXU01000044">
    <property type="protein sequence ID" value="OOR88972.1"/>
    <property type="molecule type" value="Genomic_DNA"/>
</dbReference>
<accession>A0A1S9ZZM3</accession>
<proteinExistence type="predicted"/>